<dbReference type="AlphaFoldDB" id="A0A238YWE3"/>
<dbReference type="PANTHER" id="PTHR39200">
    <property type="entry name" value="HYPOTHETICAL EXPORTED PROTEIN"/>
    <property type="match status" value="1"/>
</dbReference>
<keyword evidence="3" id="KW-1185">Reference proteome</keyword>
<sequence length="236" mass="24506">MKTMRSFLPALLLFLLVLSAFRVVAPRENRPVENFTSVGLAGSANVILRQGSPQKVEVEADPADLAHFETVVSGGQLRVGPKRESNFTSSYRFKGPVTVYVTTPVIKSLSVSGSGNMRAADALKTDNLSLSVSGSGDLELASVTADKISTSLAGSGSVQAAGNAPRHDISISGSGEVRATKLHTTDCRVSISGSGDCRVQATQNLSASIVGSGDVYVSGNPKISTSTVGSGRVHRQ</sequence>
<dbReference type="PANTHER" id="PTHR39200:SF1">
    <property type="entry name" value="AUTO-TRANSPORTER ADHESIN HEAD GIN DOMAIN-CONTAINING PROTEIN-RELATED"/>
    <property type="match status" value="1"/>
</dbReference>
<evidence type="ECO:0000313" key="3">
    <source>
        <dbReference type="Proteomes" id="UP000198310"/>
    </source>
</evidence>
<proteinExistence type="predicted"/>
<gene>
    <name evidence="2" type="ORF">SAMN06269173_106158</name>
</gene>
<reference evidence="3" key="1">
    <citation type="submission" date="2017-06" db="EMBL/GenBank/DDBJ databases">
        <authorList>
            <person name="Varghese N."/>
            <person name="Submissions S."/>
        </authorList>
    </citation>
    <scope>NUCLEOTIDE SEQUENCE [LARGE SCALE GENOMIC DNA]</scope>
    <source>
        <strain evidence="3">DSM 28041</strain>
    </source>
</reference>
<dbReference type="Proteomes" id="UP000198310">
    <property type="component" value="Unassembled WGS sequence"/>
</dbReference>
<dbReference type="EMBL" id="FZNS01000006">
    <property type="protein sequence ID" value="SNR75616.1"/>
    <property type="molecule type" value="Genomic_DNA"/>
</dbReference>
<name>A0A238YWE3_9BACT</name>
<accession>A0A238YWE3</accession>
<evidence type="ECO:0000259" key="1">
    <source>
        <dbReference type="Pfam" id="PF10988"/>
    </source>
</evidence>
<dbReference type="InterPro" id="IPR021255">
    <property type="entry name" value="DUF2807"/>
</dbReference>
<dbReference type="Pfam" id="PF10988">
    <property type="entry name" value="DUF2807"/>
    <property type="match status" value="1"/>
</dbReference>
<dbReference type="RefSeq" id="WP_089333258.1">
    <property type="nucleotide sequence ID" value="NZ_FZNS01000006.1"/>
</dbReference>
<feature type="domain" description="Putative auto-transporter adhesin head GIN" evidence="1">
    <location>
        <begin position="34"/>
        <end position="221"/>
    </location>
</feature>
<dbReference type="Gene3D" id="2.160.20.120">
    <property type="match status" value="1"/>
</dbReference>
<organism evidence="2 3">
    <name type="scientific">Hymenobacter mucosus</name>
    <dbReference type="NCBI Taxonomy" id="1411120"/>
    <lineage>
        <taxon>Bacteria</taxon>
        <taxon>Pseudomonadati</taxon>
        <taxon>Bacteroidota</taxon>
        <taxon>Cytophagia</taxon>
        <taxon>Cytophagales</taxon>
        <taxon>Hymenobacteraceae</taxon>
        <taxon>Hymenobacter</taxon>
    </lineage>
</organism>
<evidence type="ECO:0000313" key="2">
    <source>
        <dbReference type="EMBL" id="SNR75616.1"/>
    </source>
</evidence>
<protein>
    <submittedName>
        <fullName evidence="2">Putative auto-transporter adhesin, head GIN domain</fullName>
    </submittedName>
</protein>